<dbReference type="GO" id="GO:0015288">
    <property type="term" value="F:porin activity"/>
    <property type="evidence" value="ECO:0007669"/>
    <property type="project" value="UniProtKB-KW"/>
</dbReference>
<dbReference type="GO" id="GO:0006811">
    <property type="term" value="P:monoatomic ion transport"/>
    <property type="evidence" value="ECO:0007669"/>
    <property type="project" value="UniProtKB-KW"/>
</dbReference>
<evidence type="ECO:0000256" key="9">
    <source>
        <dbReference type="ARBA" id="ARBA00023136"/>
    </source>
</evidence>
<feature type="domain" description="Porin" evidence="12">
    <location>
        <begin position="11"/>
        <end position="384"/>
    </location>
</feature>
<evidence type="ECO:0000256" key="5">
    <source>
        <dbReference type="ARBA" id="ARBA00022692"/>
    </source>
</evidence>
<comment type="subcellular location">
    <subcellularLocation>
        <location evidence="1">Cell outer membrane</location>
        <topology evidence="1">Multi-pass membrane protein</topology>
    </subcellularLocation>
</comment>
<dbReference type="InterPro" id="IPR033900">
    <property type="entry name" value="Gram_neg_porin_domain"/>
</dbReference>
<dbReference type="Gene3D" id="2.40.160.10">
    <property type="entry name" value="Porin"/>
    <property type="match status" value="1"/>
</dbReference>
<proteinExistence type="predicted"/>
<gene>
    <name evidence="13" type="ORF">METESE_30980</name>
</gene>
<evidence type="ECO:0000313" key="14">
    <source>
        <dbReference type="Proteomes" id="UP001228113"/>
    </source>
</evidence>
<keyword evidence="3" id="KW-0813">Transport</keyword>
<evidence type="ECO:0000256" key="2">
    <source>
        <dbReference type="ARBA" id="ARBA00011233"/>
    </source>
</evidence>
<dbReference type="KEGG" id="msea:METESE_30980"/>
<keyword evidence="5" id="KW-0812">Transmembrane</keyword>
<keyword evidence="7" id="KW-0406">Ion transport</keyword>
<feature type="chain" id="PRO_5041287677" description="Porin domain-containing protein" evidence="11">
    <location>
        <begin position="21"/>
        <end position="415"/>
    </location>
</feature>
<dbReference type="Proteomes" id="UP001228113">
    <property type="component" value="Chromosome"/>
</dbReference>
<dbReference type="GO" id="GO:0046930">
    <property type="term" value="C:pore complex"/>
    <property type="evidence" value="ECO:0007669"/>
    <property type="project" value="UniProtKB-KW"/>
</dbReference>
<evidence type="ECO:0000256" key="6">
    <source>
        <dbReference type="ARBA" id="ARBA00022729"/>
    </source>
</evidence>
<evidence type="ECO:0000256" key="4">
    <source>
        <dbReference type="ARBA" id="ARBA00022452"/>
    </source>
</evidence>
<keyword evidence="8" id="KW-0626">Porin</keyword>
<keyword evidence="14" id="KW-1185">Reference proteome</keyword>
<protein>
    <recommendedName>
        <fullName evidence="12">Porin domain-containing protein</fullName>
    </recommendedName>
</protein>
<dbReference type="RefSeq" id="WP_243329557.1">
    <property type="nucleotide sequence ID" value="NZ_AP027081.1"/>
</dbReference>
<dbReference type="InterPro" id="IPR050298">
    <property type="entry name" value="Gram-neg_bact_OMP"/>
</dbReference>
<evidence type="ECO:0000256" key="1">
    <source>
        <dbReference type="ARBA" id="ARBA00004571"/>
    </source>
</evidence>
<dbReference type="PANTHER" id="PTHR34501">
    <property type="entry name" value="PROTEIN YDDL-RELATED"/>
    <property type="match status" value="1"/>
</dbReference>
<dbReference type="SUPFAM" id="SSF56935">
    <property type="entry name" value="Porins"/>
    <property type="match status" value="1"/>
</dbReference>
<evidence type="ECO:0000259" key="12">
    <source>
        <dbReference type="Pfam" id="PF13609"/>
    </source>
</evidence>
<dbReference type="PANTHER" id="PTHR34501:SF9">
    <property type="entry name" value="MAJOR OUTER MEMBRANE PROTEIN P.IA"/>
    <property type="match status" value="1"/>
</dbReference>
<comment type="subunit">
    <text evidence="2">Homotrimer.</text>
</comment>
<evidence type="ECO:0000256" key="10">
    <source>
        <dbReference type="ARBA" id="ARBA00023237"/>
    </source>
</evidence>
<evidence type="ECO:0000256" key="11">
    <source>
        <dbReference type="SAM" id="SignalP"/>
    </source>
</evidence>
<dbReference type="GO" id="GO:0009279">
    <property type="term" value="C:cell outer membrane"/>
    <property type="evidence" value="ECO:0007669"/>
    <property type="project" value="UniProtKB-SubCell"/>
</dbReference>
<evidence type="ECO:0000256" key="8">
    <source>
        <dbReference type="ARBA" id="ARBA00023114"/>
    </source>
</evidence>
<reference evidence="13" key="1">
    <citation type="journal article" date="2023" name="Int. J. Syst. Evol. Microbiol.">
        <title>Mesoterricola silvestris gen. nov., sp. nov., Mesoterricola sediminis sp. nov., Geothrix oryzae sp. nov., Geothrix edaphica sp. nov., Geothrix rubra sp. nov., and Geothrix limicola sp. nov., six novel members of Acidobacteriota isolated from soils.</title>
        <authorList>
            <person name="Itoh H."/>
            <person name="Sugisawa Y."/>
            <person name="Mise K."/>
            <person name="Xu Z."/>
            <person name="Kuniyasu M."/>
            <person name="Ushijima N."/>
            <person name="Kawano K."/>
            <person name="Kobayashi E."/>
            <person name="Shiratori Y."/>
            <person name="Masuda Y."/>
            <person name="Senoo K."/>
        </authorList>
    </citation>
    <scope>NUCLEOTIDE SEQUENCE</scope>
    <source>
        <strain evidence="13">W786</strain>
    </source>
</reference>
<evidence type="ECO:0000313" key="13">
    <source>
        <dbReference type="EMBL" id="BDU78140.1"/>
    </source>
</evidence>
<evidence type="ECO:0000256" key="7">
    <source>
        <dbReference type="ARBA" id="ARBA00023065"/>
    </source>
</evidence>
<organism evidence="13 14">
    <name type="scientific">Mesoterricola sediminis</name>
    <dbReference type="NCBI Taxonomy" id="2927980"/>
    <lineage>
        <taxon>Bacteria</taxon>
        <taxon>Pseudomonadati</taxon>
        <taxon>Acidobacteriota</taxon>
        <taxon>Holophagae</taxon>
        <taxon>Holophagales</taxon>
        <taxon>Holophagaceae</taxon>
        <taxon>Mesoterricola</taxon>
    </lineage>
</organism>
<keyword evidence="10" id="KW-0998">Cell outer membrane</keyword>
<feature type="signal peptide" evidence="11">
    <location>
        <begin position="1"/>
        <end position="20"/>
    </location>
</feature>
<keyword evidence="9" id="KW-0472">Membrane</keyword>
<dbReference type="AlphaFoldDB" id="A0AA48KEJ9"/>
<dbReference type="Pfam" id="PF13609">
    <property type="entry name" value="Porin_4"/>
    <property type="match status" value="1"/>
</dbReference>
<evidence type="ECO:0000256" key="3">
    <source>
        <dbReference type="ARBA" id="ARBA00022448"/>
    </source>
</evidence>
<sequence length="415" mass="43020">MRRTLLPLAGAALLPAIASAQSVNVQIYGTLLPFLDTARTSGATAPGLSPASGGASQVPASAYTGQDLPERRRITSGTSNLGFRGTVPLSDDLKVVWQIESAVSPDGDAPNTLAGRNTRLGLEGSWGTVFYGNWDTPYKFPLLAVGPLRGLSPFDNNLTANPGFNVPGTTTQSGRANAKADAAFNRRQGNSVQYWSPDLSGLSFRLAYSVGEGRTAATTAAPSVNPEVISALASYKAGPLTVSVGFEQHNDYFGLAQLGGAAGATLTNASSRDTGVELVASYSFPTGTRLSVIGEQLRYRTDDTVAGNINAYKRAAWYALLQQRAGAHQVWAAFGSAAAGSCGRVGGGAASTDGLGGREYSLGYSYSLSRAADLFAACYGMRNDRSAQYAVFPSPGTVAPGADTRGLGVGLLFTF</sequence>
<dbReference type="EMBL" id="AP027081">
    <property type="protein sequence ID" value="BDU78140.1"/>
    <property type="molecule type" value="Genomic_DNA"/>
</dbReference>
<name>A0AA48KEJ9_9BACT</name>
<dbReference type="CDD" id="cd00342">
    <property type="entry name" value="gram_neg_porins"/>
    <property type="match status" value="1"/>
</dbReference>
<keyword evidence="6 11" id="KW-0732">Signal</keyword>
<dbReference type="InterPro" id="IPR023614">
    <property type="entry name" value="Porin_dom_sf"/>
</dbReference>
<keyword evidence="4" id="KW-1134">Transmembrane beta strand</keyword>
<accession>A0AA48KEJ9</accession>